<protein>
    <submittedName>
        <fullName evidence="1">Uncharacterized protein</fullName>
    </submittedName>
</protein>
<name>A0A369QPI7_9BACT</name>
<comment type="caution">
    <text evidence="1">The sequence shown here is derived from an EMBL/GenBank/DDBJ whole genome shotgun (WGS) entry which is preliminary data.</text>
</comment>
<evidence type="ECO:0000313" key="2">
    <source>
        <dbReference type="Proteomes" id="UP000253919"/>
    </source>
</evidence>
<dbReference type="EMBL" id="QASA01000001">
    <property type="protein sequence ID" value="RDC65167.1"/>
    <property type="molecule type" value="Genomic_DNA"/>
</dbReference>
<keyword evidence="2" id="KW-1185">Reference proteome</keyword>
<gene>
    <name evidence="1" type="ORF">AHMF7616_03797</name>
</gene>
<proteinExistence type="predicted"/>
<sequence>MDLKLEAKVIRRFIVDKKHERYLTFIQAEKNRHKFINELAHFSSQLKNFEEIKGNEMHVLEEKLKNLKKLTNCYVISENREIDARRMEVPLALAKVIGYGSGTLLVFGDANIVYYEGEGPSDRWISKHVE</sequence>
<reference evidence="1 2" key="1">
    <citation type="submission" date="2018-04" db="EMBL/GenBank/DDBJ databases">
        <title>Adhaeribacter sp. HMF7616 genome sequencing and assembly.</title>
        <authorList>
            <person name="Kang H."/>
            <person name="Kang J."/>
            <person name="Cha I."/>
            <person name="Kim H."/>
            <person name="Joh K."/>
        </authorList>
    </citation>
    <scope>NUCLEOTIDE SEQUENCE [LARGE SCALE GENOMIC DNA]</scope>
    <source>
        <strain evidence="1 2">HMF7616</strain>
    </source>
</reference>
<dbReference type="Proteomes" id="UP000253919">
    <property type="component" value="Unassembled WGS sequence"/>
</dbReference>
<accession>A0A369QPI7</accession>
<dbReference type="AlphaFoldDB" id="A0A369QPI7"/>
<organism evidence="1 2">
    <name type="scientific">Adhaeribacter pallidiroseus</name>
    <dbReference type="NCBI Taxonomy" id="2072847"/>
    <lineage>
        <taxon>Bacteria</taxon>
        <taxon>Pseudomonadati</taxon>
        <taxon>Bacteroidota</taxon>
        <taxon>Cytophagia</taxon>
        <taxon>Cytophagales</taxon>
        <taxon>Hymenobacteraceae</taxon>
        <taxon>Adhaeribacter</taxon>
    </lineage>
</organism>
<evidence type="ECO:0000313" key="1">
    <source>
        <dbReference type="EMBL" id="RDC65167.1"/>
    </source>
</evidence>